<dbReference type="InterPro" id="IPR032095">
    <property type="entry name" value="Sacchrp_dh-like_C"/>
</dbReference>
<dbReference type="InterPro" id="IPR036291">
    <property type="entry name" value="NAD(P)-bd_dom_sf"/>
</dbReference>
<dbReference type="Gene3D" id="3.40.50.720">
    <property type="entry name" value="NAD(P)-binding Rossmann-like Domain"/>
    <property type="match status" value="2"/>
</dbReference>
<organism evidence="4 5">
    <name type="scientific">Candidatus Methanocrinis natronophilus</name>
    <dbReference type="NCBI Taxonomy" id="3033396"/>
    <lineage>
        <taxon>Archaea</taxon>
        <taxon>Methanobacteriati</taxon>
        <taxon>Methanobacteriota</taxon>
        <taxon>Stenosarchaea group</taxon>
        <taxon>Methanomicrobia</taxon>
        <taxon>Methanotrichales</taxon>
        <taxon>Methanotrichaceae</taxon>
        <taxon>Methanocrinis</taxon>
    </lineage>
</organism>
<dbReference type="PANTHER" id="PTHR11133">
    <property type="entry name" value="SACCHAROPINE DEHYDROGENASE"/>
    <property type="match status" value="1"/>
</dbReference>
<dbReference type="Proteomes" id="UP001220010">
    <property type="component" value="Unassembled WGS sequence"/>
</dbReference>
<evidence type="ECO:0000313" key="4">
    <source>
        <dbReference type="EMBL" id="MDF0590821.1"/>
    </source>
</evidence>
<dbReference type="EMBL" id="JARFPK010000020">
    <property type="protein sequence ID" value="MDF0590821.1"/>
    <property type="molecule type" value="Genomic_DNA"/>
</dbReference>
<dbReference type="Pfam" id="PF16653">
    <property type="entry name" value="Sacchrp_dh_C"/>
    <property type="match status" value="1"/>
</dbReference>
<reference evidence="4 5" key="1">
    <citation type="submission" date="2023-03" db="EMBL/GenBank/DDBJ databases">
        <title>WGS of Methanotrichaceae archaeon Mx.</title>
        <authorList>
            <person name="Sorokin D.Y."/>
            <person name="Merkel A.Y."/>
        </authorList>
    </citation>
    <scope>NUCLEOTIDE SEQUENCE [LARGE SCALE GENOMIC DNA]</scope>
    <source>
        <strain evidence="4 5">Mx</strain>
    </source>
</reference>
<feature type="domain" description="Saccharopine dehydrogenase-like C-terminal" evidence="3">
    <location>
        <begin position="163"/>
        <end position="417"/>
    </location>
</feature>
<dbReference type="Gene3D" id="3.30.360.10">
    <property type="entry name" value="Dihydrodipicolinate Reductase, domain 2"/>
    <property type="match status" value="1"/>
</dbReference>
<comment type="caution">
    <text evidence="4">The sequence shown here is derived from an EMBL/GenBank/DDBJ whole genome shotgun (WGS) entry which is preliminary data.</text>
</comment>
<gene>
    <name evidence="4" type="ORF">P0O15_06505</name>
</gene>
<evidence type="ECO:0000256" key="1">
    <source>
        <dbReference type="ARBA" id="ARBA00023002"/>
    </source>
</evidence>
<evidence type="ECO:0000313" key="5">
    <source>
        <dbReference type="Proteomes" id="UP001220010"/>
    </source>
</evidence>
<accession>A0ABT5X7Z2</accession>
<dbReference type="InterPro" id="IPR051168">
    <property type="entry name" value="AASS"/>
</dbReference>
<dbReference type="InterPro" id="IPR005097">
    <property type="entry name" value="Sacchrp_dh_NADP-bd"/>
</dbReference>
<feature type="domain" description="Saccharopine dehydrogenase NADP binding" evidence="2">
    <location>
        <begin position="18"/>
        <end position="123"/>
    </location>
</feature>
<dbReference type="Pfam" id="PF03435">
    <property type="entry name" value="Sacchrp_dh_NADP"/>
    <property type="match status" value="1"/>
</dbReference>
<proteinExistence type="predicted"/>
<keyword evidence="5" id="KW-1185">Reference proteome</keyword>
<evidence type="ECO:0000259" key="3">
    <source>
        <dbReference type="Pfam" id="PF16653"/>
    </source>
</evidence>
<keyword evidence="1" id="KW-0560">Oxidoreductase</keyword>
<protein>
    <submittedName>
        <fullName evidence="4">Saccharopine dehydrogenase C-terminal domain-containing protein</fullName>
    </submittedName>
</protein>
<evidence type="ECO:0000259" key="2">
    <source>
        <dbReference type="Pfam" id="PF03435"/>
    </source>
</evidence>
<name>A0ABT5X7Z2_9EURY</name>
<dbReference type="SUPFAM" id="SSF55347">
    <property type="entry name" value="Glyceraldehyde-3-phosphate dehydrogenase-like, C-terminal domain"/>
    <property type="match status" value="1"/>
</dbReference>
<dbReference type="SUPFAM" id="SSF51735">
    <property type="entry name" value="NAD(P)-binding Rossmann-fold domains"/>
    <property type="match status" value="1"/>
</dbReference>
<dbReference type="PANTHER" id="PTHR11133:SF22">
    <property type="entry name" value="ALPHA-AMINOADIPIC SEMIALDEHYDE SYNTHASE, MITOCHONDRIAL"/>
    <property type="match status" value="1"/>
</dbReference>
<sequence length="427" mass="46485">MSSRRRGSVDRRVSEMRVLVLGGTGRIGSAAAWDLARAEDVEEVGIVGKREEGLKGAADWIDSDKIRLHRQDLAEEGGTIRLMDGYDVGIFALPDRRTSYRALEMAIDSSLPAVDVLEEYHRRPDVHETEGLPVPAGMTPDEYGESLHERAVENGVTFLDGMGFAPGLSNVSIGRGIDLLDSAGGATARVGGIPSKEAAANHPLRYTVTWSFGHVLREYMIDVRVLRGGRIIEVTPLSDREKFVFDAFGKTEALEAAVTPGMPSLLYTRGYLAEFSEKTVRWPGHFGGIDVLRECGLLDLEPTEFQGEAIRPRDFFVSVVGPKLRPLPGEGDVCVMYNTVLGVKGGKAARVDHHLWAGPNEGAGISAMAKVTGFSAAVATRMVGRKEIKEKGIVAPEDGIRGHLYERYIEELNRRGIAVQETVSFGV</sequence>
<dbReference type="RefSeq" id="WP_316966567.1">
    <property type="nucleotide sequence ID" value="NZ_JARFPK010000020.1"/>
</dbReference>